<dbReference type="EMBL" id="JBBPBM010000230">
    <property type="protein sequence ID" value="KAK8499749.1"/>
    <property type="molecule type" value="Genomic_DNA"/>
</dbReference>
<evidence type="ECO:0000313" key="2">
    <source>
        <dbReference type="Proteomes" id="UP001472677"/>
    </source>
</evidence>
<organism evidence="1 2">
    <name type="scientific">Hibiscus sabdariffa</name>
    <name type="common">roselle</name>
    <dbReference type="NCBI Taxonomy" id="183260"/>
    <lineage>
        <taxon>Eukaryota</taxon>
        <taxon>Viridiplantae</taxon>
        <taxon>Streptophyta</taxon>
        <taxon>Embryophyta</taxon>
        <taxon>Tracheophyta</taxon>
        <taxon>Spermatophyta</taxon>
        <taxon>Magnoliopsida</taxon>
        <taxon>eudicotyledons</taxon>
        <taxon>Gunneridae</taxon>
        <taxon>Pentapetalae</taxon>
        <taxon>rosids</taxon>
        <taxon>malvids</taxon>
        <taxon>Malvales</taxon>
        <taxon>Malvaceae</taxon>
        <taxon>Malvoideae</taxon>
        <taxon>Hibiscus</taxon>
    </lineage>
</organism>
<evidence type="ECO:0000313" key="1">
    <source>
        <dbReference type="EMBL" id="KAK8499749.1"/>
    </source>
</evidence>
<gene>
    <name evidence="1" type="ORF">V6N12_073014</name>
</gene>
<proteinExistence type="predicted"/>
<protein>
    <submittedName>
        <fullName evidence="1">Uncharacterized protein</fullName>
    </submittedName>
</protein>
<accession>A0ABR2B038</accession>
<reference evidence="1 2" key="1">
    <citation type="journal article" date="2024" name="G3 (Bethesda)">
        <title>Genome assembly of Hibiscus sabdariffa L. provides insights into metabolisms of medicinal natural products.</title>
        <authorList>
            <person name="Kim T."/>
        </authorList>
    </citation>
    <scope>NUCLEOTIDE SEQUENCE [LARGE SCALE GENOMIC DNA]</scope>
    <source>
        <strain evidence="1">TK-2024</strain>
        <tissue evidence="1">Old leaves</tissue>
    </source>
</reference>
<name>A0ABR2B038_9ROSI</name>
<comment type="caution">
    <text evidence="1">The sequence shown here is derived from an EMBL/GenBank/DDBJ whole genome shotgun (WGS) entry which is preliminary data.</text>
</comment>
<dbReference type="Proteomes" id="UP001472677">
    <property type="component" value="Unassembled WGS sequence"/>
</dbReference>
<sequence>MVRMGSNGWKLLGPYSHRYPSLSKVVMLPPTLTLASVTITLDVTSWALDDEEPKIERFTRSRLKLVAGFGVKGKWRATTGEERGPLELSLLEREG</sequence>
<keyword evidence="2" id="KW-1185">Reference proteome</keyword>